<keyword evidence="3" id="KW-1185">Reference proteome</keyword>
<evidence type="ECO:0000313" key="2">
    <source>
        <dbReference type="EMBL" id="KAI2646135.1"/>
    </source>
</evidence>
<dbReference type="Gene3D" id="3.30.70.1820">
    <property type="entry name" value="L1 transposable element, RRM domain"/>
    <property type="match status" value="1"/>
</dbReference>
<accession>A0ABQ8L5U9</accession>
<name>A0ABQ8L5U9_LABRO</name>
<keyword evidence="1" id="KW-0175">Coiled coil</keyword>
<dbReference type="SUPFAM" id="SSF57997">
    <property type="entry name" value="Tropomyosin"/>
    <property type="match status" value="1"/>
</dbReference>
<feature type="coiled-coil region" evidence="1">
    <location>
        <begin position="57"/>
        <end position="98"/>
    </location>
</feature>
<evidence type="ECO:0000313" key="3">
    <source>
        <dbReference type="Proteomes" id="UP000830375"/>
    </source>
</evidence>
<evidence type="ECO:0000256" key="1">
    <source>
        <dbReference type="SAM" id="Coils"/>
    </source>
</evidence>
<gene>
    <name evidence="2" type="ORF">H4Q32_024592</name>
</gene>
<proteinExistence type="predicted"/>
<dbReference type="EMBL" id="JACTAM010001852">
    <property type="protein sequence ID" value="KAI2646135.1"/>
    <property type="molecule type" value="Genomic_DNA"/>
</dbReference>
<organism evidence="2 3">
    <name type="scientific">Labeo rohita</name>
    <name type="common">Indian major carp</name>
    <name type="synonym">Cyprinus rohita</name>
    <dbReference type="NCBI Taxonomy" id="84645"/>
    <lineage>
        <taxon>Eukaryota</taxon>
        <taxon>Metazoa</taxon>
        <taxon>Chordata</taxon>
        <taxon>Craniata</taxon>
        <taxon>Vertebrata</taxon>
        <taxon>Euteleostomi</taxon>
        <taxon>Actinopterygii</taxon>
        <taxon>Neopterygii</taxon>
        <taxon>Teleostei</taxon>
        <taxon>Ostariophysi</taxon>
        <taxon>Cypriniformes</taxon>
        <taxon>Cyprinidae</taxon>
        <taxon>Labeoninae</taxon>
        <taxon>Labeonini</taxon>
        <taxon>Labeo</taxon>
    </lineage>
</organism>
<reference evidence="2 3" key="1">
    <citation type="submission" date="2022-01" db="EMBL/GenBank/DDBJ databases">
        <title>A high-quality chromosome-level genome assembly of rohu carp, Labeo rohita.</title>
        <authorList>
            <person name="Arick M.A. II"/>
            <person name="Hsu C.-Y."/>
            <person name="Magbanua Z."/>
            <person name="Pechanova O."/>
            <person name="Grover C."/>
            <person name="Miller E."/>
            <person name="Thrash A."/>
            <person name="Ezzel L."/>
            <person name="Alam S."/>
            <person name="Benzie J."/>
            <person name="Hamilton M."/>
            <person name="Karsi A."/>
            <person name="Lawrence M.L."/>
            <person name="Peterson D.G."/>
        </authorList>
    </citation>
    <scope>NUCLEOTIDE SEQUENCE [LARGE SCALE GENOMIC DNA]</scope>
    <source>
        <strain evidence="3">BAU-BD-2019</strain>
        <tissue evidence="2">Blood</tissue>
    </source>
</reference>
<dbReference type="Proteomes" id="UP000830375">
    <property type="component" value="Unassembled WGS sequence"/>
</dbReference>
<sequence length="176" mass="19489">MKAEAPATSGEVSMAALADLLDEHRAALAAEFKAAIKTLEVKLDCVQATVTDHGQTLTALESHAESLDERVERLETSLASLTENNARLKAKTADLKRGILSSPPELDRAHRSLTANPKPGERPRAVVVRFHRYQLKDRVIREAPRLRIRTKEGSNKWFMSAEEGKRYLDCQCGGSQ</sequence>
<comment type="caution">
    <text evidence="2">The sequence shown here is derived from an EMBL/GenBank/DDBJ whole genome shotgun (WGS) entry which is preliminary data.</text>
</comment>
<protein>
    <submittedName>
        <fullName evidence="2">DNA mismatch repair protein MutL</fullName>
    </submittedName>
</protein>